<comment type="caution">
    <text evidence="1">The sequence shown here is derived from an EMBL/GenBank/DDBJ whole genome shotgun (WGS) entry which is preliminary data.</text>
</comment>
<evidence type="ECO:0000313" key="2">
    <source>
        <dbReference type="Proteomes" id="UP000886523"/>
    </source>
</evidence>
<accession>A0A9P6B4J0</accession>
<dbReference type="AlphaFoldDB" id="A0A9P6B4J0"/>
<name>A0A9P6B4J0_9AGAM</name>
<sequence>MSSPGLLFVLFETGDQVSEEEFHEWYGKEHIPLRTENFSAFRTGARYKAIDASKPKFAGVYTVSDSSVFTDPAYIALRASRSPREVDLIKRLAVMDRRIYSLISDTTPMPNALDPTSISASIIVCNSFTPVQSNEQAFHNWYENEYIPTLKQVPGWHRTRRFKLSDVQVVGLEAQVRKPFDPPTFLEVSEFDALSSLHNPKFPSDTAGSEVIGSATLSERRVFKLIKSYEPIAALRSMKTPDVIA</sequence>
<reference evidence="1" key="1">
    <citation type="journal article" date="2020" name="Nat. Commun.">
        <title>Large-scale genome sequencing of mycorrhizal fungi provides insights into the early evolution of symbiotic traits.</title>
        <authorList>
            <person name="Miyauchi S."/>
            <person name="Kiss E."/>
            <person name="Kuo A."/>
            <person name="Drula E."/>
            <person name="Kohler A."/>
            <person name="Sanchez-Garcia M."/>
            <person name="Morin E."/>
            <person name="Andreopoulos B."/>
            <person name="Barry K.W."/>
            <person name="Bonito G."/>
            <person name="Buee M."/>
            <person name="Carver A."/>
            <person name="Chen C."/>
            <person name="Cichocki N."/>
            <person name="Clum A."/>
            <person name="Culley D."/>
            <person name="Crous P.W."/>
            <person name="Fauchery L."/>
            <person name="Girlanda M."/>
            <person name="Hayes R.D."/>
            <person name="Keri Z."/>
            <person name="LaButti K."/>
            <person name="Lipzen A."/>
            <person name="Lombard V."/>
            <person name="Magnuson J."/>
            <person name="Maillard F."/>
            <person name="Murat C."/>
            <person name="Nolan M."/>
            <person name="Ohm R.A."/>
            <person name="Pangilinan J."/>
            <person name="Pereira M.F."/>
            <person name="Perotto S."/>
            <person name="Peter M."/>
            <person name="Pfister S."/>
            <person name="Riley R."/>
            <person name="Sitrit Y."/>
            <person name="Stielow J.B."/>
            <person name="Szollosi G."/>
            <person name="Zifcakova L."/>
            <person name="Stursova M."/>
            <person name="Spatafora J.W."/>
            <person name="Tedersoo L."/>
            <person name="Vaario L.M."/>
            <person name="Yamada A."/>
            <person name="Yan M."/>
            <person name="Wang P."/>
            <person name="Xu J."/>
            <person name="Bruns T."/>
            <person name="Baldrian P."/>
            <person name="Vilgalys R."/>
            <person name="Dunand C."/>
            <person name="Henrissat B."/>
            <person name="Grigoriev I.V."/>
            <person name="Hibbett D."/>
            <person name="Nagy L.G."/>
            <person name="Martin F.M."/>
        </authorList>
    </citation>
    <scope>NUCLEOTIDE SEQUENCE</scope>
    <source>
        <strain evidence="1">UP504</strain>
    </source>
</reference>
<keyword evidence="2" id="KW-1185">Reference proteome</keyword>
<dbReference type="Proteomes" id="UP000886523">
    <property type="component" value="Unassembled WGS sequence"/>
</dbReference>
<dbReference type="InterPro" id="IPR011008">
    <property type="entry name" value="Dimeric_a/b-barrel"/>
</dbReference>
<dbReference type="EMBL" id="MU128931">
    <property type="protein sequence ID" value="KAF9517573.1"/>
    <property type="molecule type" value="Genomic_DNA"/>
</dbReference>
<organism evidence="1 2">
    <name type="scientific">Hydnum rufescens UP504</name>
    <dbReference type="NCBI Taxonomy" id="1448309"/>
    <lineage>
        <taxon>Eukaryota</taxon>
        <taxon>Fungi</taxon>
        <taxon>Dikarya</taxon>
        <taxon>Basidiomycota</taxon>
        <taxon>Agaricomycotina</taxon>
        <taxon>Agaricomycetes</taxon>
        <taxon>Cantharellales</taxon>
        <taxon>Hydnaceae</taxon>
        <taxon>Hydnum</taxon>
    </lineage>
</organism>
<protein>
    <submittedName>
        <fullName evidence="1">Uncharacterized protein</fullName>
    </submittedName>
</protein>
<evidence type="ECO:0000313" key="1">
    <source>
        <dbReference type="EMBL" id="KAF9517573.1"/>
    </source>
</evidence>
<dbReference type="OrthoDB" id="2851338at2759"/>
<proteinExistence type="predicted"/>
<gene>
    <name evidence="1" type="ORF">BS47DRAFT_1339437</name>
</gene>
<dbReference type="SUPFAM" id="SSF54909">
    <property type="entry name" value="Dimeric alpha+beta barrel"/>
    <property type="match status" value="1"/>
</dbReference>